<protein>
    <submittedName>
        <fullName evidence="2">Uncharacterized protein</fullName>
    </submittedName>
</protein>
<keyword evidence="3" id="KW-1185">Reference proteome</keyword>
<gene>
    <name evidence="2" type="ORF">MY490_04085</name>
</gene>
<reference evidence="2 3" key="1">
    <citation type="submission" date="2022-04" db="EMBL/GenBank/DDBJ databases">
        <title>Mechanism of arsenic methylation and mitigation arsenic toxicity by Bacillus sp. LH14 from an Arsenic-Contaminated Paddy Soil.</title>
        <authorList>
            <person name="Wang D."/>
        </authorList>
    </citation>
    <scope>NUCLEOTIDE SEQUENCE [LARGE SCALE GENOMIC DNA]</scope>
    <source>
        <strain evidence="2 3">LH14</strain>
    </source>
</reference>
<evidence type="ECO:0000313" key="3">
    <source>
        <dbReference type="Proteomes" id="UP000830639"/>
    </source>
</evidence>
<sequence length="61" mass="6825">MLSRKYILTNFLLSISFVLAFLVTAYLMNDTLRSSHFAGAFGGGVALFLYCILRKNTSTKK</sequence>
<keyword evidence="1" id="KW-0472">Membrane</keyword>
<proteinExistence type="predicted"/>
<keyword evidence="1" id="KW-0812">Transmembrane</keyword>
<dbReference type="EMBL" id="CP096034">
    <property type="protein sequence ID" value="UPM55033.1"/>
    <property type="molecule type" value="Genomic_DNA"/>
</dbReference>
<accession>A0ABY4JMG8</accession>
<organism evidence="2 3">
    <name type="scientific">Gottfriedia acidiceleris</name>
    <dbReference type="NCBI Taxonomy" id="371036"/>
    <lineage>
        <taxon>Bacteria</taxon>
        <taxon>Bacillati</taxon>
        <taxon>Bacillota</taxon>
        <taxon>Bacilli</taxon>
        <taxon>Bacillales</taxon>
        <taxon>Bacillaceae</taxon>
        <taxon>Gottfriedia</taxon>
    </lineage>
</organism>
<feature type="transmembrane region" description="Helical" evidence="1">
    <location>
        <begin position="7"/>
        <end position="28"/>
    </location>
</feature>
<evidence type="ECO:0000256" key="1">
    <source>
        <dbReference type="SAM" id="Phobius"/>
    </source>
</evidence>
<feature type="transmembrane region" description="Helical" evidence="1">
    <location>
        <begin position="34"/>
        <end position="53"/>
    </location>
</feature>
<keyword evidence="1" id="KW-1133">Transmembrane helix</keyword>
<evidence type="ECO:0000313" key="2">
    <source>
        <dbReference type="EMBL" id="UPM55033.1"/>
    </source>
</evidence>
<name>A0ABY4JMG8_9BACI</name>
<dbReference type="RefSeq" id="WP_248268096.1">
    <property type="nucleotide sequence ID" value="NZ_CP096034.1"/>
</dbReference>
<dbReference type="Proteomes" id="UP000830639">
    <property type="component" value="Chromosome"/>
</dbReference>